<protein>
    <submittedName>
        <fullName evidence="1">Uncharacterized protein</fullName>
    </submittedName>
</protein>
<dbReference type="RefSeq" id="WP_267979396.1">
    <property type="nucleotide sequence ID" value="NZ_JAPQKF010000001.1"/>
</dbReference>
<evidence type="ECO:0000313" key="1">
    <source>
        <dbReference type="EMBL" id="MDN0013120.1"/>
    </source>
</evidence>
<dbReference type="Proteomes" id="UP001168524">
    <property type="component" value="Unassembled WGS sequence"/>
</dbReference>
<accession>A0ABT7WKA4</accession>
<name>A0ABT7WKA4_9GAMM</name>
<evidence type="ECO:0000313" key="2">
    <source>
        <dbReference type="Proteomes" id="UP001168524"/>
    </source>
</evidence>
<proteinExistence type="predicted"/>
<organism evidence="1 2">
    <name type="scientific">Acinetobacter thutiue</name>
    <dbReference type="NCBI Taxonomy" id="2998078"/>
    <lineage>
        <taxon>Bacteria</taxon>
        <taxon>Pseudomonadati</taxon>
        <taxon>Pseudomonadota</taxon>
        <taxon>Gammaproteobacteria</taxon>
        <taxon>Moraxellales</taxon>
        <taxon>Moraxellaceae</taxon>
        <taxon>Acinetobacter</taxon>
    </lineage>
</organism>
<dbReference type="EMBL" id="JAUDZE010000001">
    <property type="protein sequence ID" value="MDN0013120.1"/>
    <property type="molecule type" value="Genomic_DNA"/>
</dbReference>
<sequence length="67" mass="7306">MLVKIDSENYLNTHHIVAVSTFTSPDGNVKITIDTVTTASGHGSYVVNKGNEEEASRLVNLLIESFK</sequence>
<keyword evidence="2" id="KW-1185">Reference proteome</keyword>
<comment type="caution">
    <text evidence="1">The sequence shown here is derived from an EMBL/GenBank/DDBJ whole genome shotgun (WGS) entry which is preliminary data.</text>
</comment>
<gene>
    <name evidence="1" type="ORF">QTA56_02560</name>
</gene>
<reference evidence="1" key="1">
    <citation type="submission" date="2023-06" db="EMBL/GenBank/DDBJ databases">
        <title>Two novel species of Acinetobacter isolated from motorbike repairing workshop in Vietnam.</title>
        <authorList>
            <person name="Le N.T.T."/>
        </authorList>
    </citation>
    <scope>NUCLEOTIDE SEQUENCE</scope>
    <source>
        <strain evidence="1">VNH17</strain>
    </source>
</reference>